<reference evidence="2" key="2">
    <citation type="submission" date="2020-02" db="EMBL/GenBank/DDBJ databases">
        <authorList>
            <person name="Gilchrist C.L.M."/>
            <person name="Chooi Y.-H."/>
        </authorList>
    </citation>
    <scope>NUCLEOTIDE SEQUENCE</scope>
    <source>
        <strain evidence="2">MST-FP2251</strain>
    </source>
</reference>
<comment type="caution">
    <text evidence="2">The sequence shown here is derived from an EMBL/GenBank/DDBJ whole genome shotgun (WGS) entry which is preliminary data.</text>
</comment>
<dbReference type="InterPro" id="IPR011990">
    <property type="entry name" value="TPR-like_helical_dom_sf"/>
</dbReference>
<dbReference type="CDD" id="cd14688">
    <property type="entry name" value="bZIP_YAP"/>
    <property type="match status" value="1"/>
</dbReference>
<reference evidence="2" key="1">
    <citation type="journal article" date="2019" name="Beilstein J. Org. Chem.">
        <title>Nanangenines: drimane sesquiterpenoids as the dominant metabolite cohort of a novel Australian fungus, Aspergillus nanangensis.</title>
        <authorList>
            <person name="Lacey H.J."/>
            <person name="Gilchrist C.L.M."/>
            <person name="Crombie A."/>
            <person name="Kalaitzis J.A."/>
            <person name="Vuong D."/>
            <person name="Rutledge P.J."/>
            <person name="Turner P."/>
            <person name="Pitt J.I."/>
            <person name="Lacey E."/>
            <person name="Chooi Y.H."/>
            <person name="Piggott A.M."/>
        </authorList>
    </citation>
    <scope>NUCLEOTIDE SEQUENCE</scope>
    <source>
        <strain evidence="2">MST-FP2251</strain>
    </source>
</reference>
<dbReference type="EMBL" id="VCAU01000236">
    <property type="protein sequence ID" value="KAF9882694.1"/>
    <property type="molecule type" value="Genomic_DNA"/>
</dbReference>
<organism evidence="2 3">
    <name type="scientific">Aspergillus nanangensis</name>
    <dbReference type="NCBI Taxonomy" id="2582783"/>
    <lineage>
        <taxon>Eukaryota</taxon>
        <taxon>Fungi</taxon>
        <taxon>Dikarya</taxon>
        <taxon>Ascomycota</taxon>
        <taxon>Pezizomycotina</taxon>
        <taxon>Eurotiomycetes</taxon>
        <taxon>Eurotiomycetidae</taxon>
        <taxon>Eurotiales</taxon>
        <taxon>Aspergillaceae</taxon>
        <taxon>Aspergillus</taxon>
        <taxon>Aspergillus subgen. Circumdati</taxon>
    </lineage>
</organism>
<sequence length="686" mass="76282">MAPKRDGSDLSSPWLVDSWIESSQSNLDPNFGFIESLYQTCTTTLQQLCKSRSSLSLTDAQQTALKNDVAQLRLWEENFPSCRLDTILSHSNYLRIEVLKNLGSARSEHVYFIEEIEDLSTLLEKVALIVSENDTSDSSIDSDTDSDSSLMSEAGKNQQGKLHCYIGCLMELGPSIERQIGNVQYKLDQQASLELNRFSLSEKAQPFAIRIKDRFKNAKVSLVERLAEANWERSVRMMTHAEQGNEVDSARSVPATAMTLFKPFSIFYGSGLETSVPSRPHYANTVASHSSFISMAGEEDEGRPRVPPLPLEVEVLSRAQKFTQKPDFEDHICQLCLTSGWQTMESYATHVGRHLEEISLACLPKVSDDATLSDSNASQESIMAATMVNTARFDKVASHISDTGPDYTSPLNTVSGLGSPYYNKEGLKGKEEMYQRALAGSETVLDPQHPDTLTSDSQLGSVLNDQGKHEEAEAMDQRALRGSEKALGHEHSDTLTSVSQLGSVLDDLGKFQEAEANTNEDWTKISDLAERRRIQNRIAKRNYRKKLKRRLEDLEKRAATASESPERTIEKVDTLKPANTTKPRAKGHRASKSTSDVNRHVPTGSPRSREGPSPEHRHALTNASRLVSVLDDQGNYEEAEAMDQRALQGLEKVLGPEHPDALTSMASLATMYFDQEHLVEAEELEL</sequence>
<dbReference type="AlphaFoldDB" id="A0AAD4CA58"/>
<gene>
    <name evidence="2" type="ORF">FE257_005521</name>
</gene>
<dbReference type="GO" id="GO:0003700">
    <property type="term" value="F:DNA-binding transcription factor activity"/>
    <property type="evidence" value="ECO:0007669"/>
    <property type="project" value="InterPro"/>
</dbReference>
<feature type="region of interest" description="Disordered" evidence="1">
    <location>
        <begin position="556"/>
        <end position="622"/>
    </location>
</feature>
<evidence type="ECO:0000313" key="2">
    <source>
        <dbReference type="EMBL" id="KAF9882694.1"/>
    </source>
</evidence>
<feature type="region of interest" description="Disordered" evidence="1">
    <location>
        <begin position="442"/>
        <end position="461"/>
    </location>
</feature>
<feature type="compositionally biased region" description="Polar residues" evidence="1">
    <location>
        <begin position="451"/>
        <end position="461"/>
    </location>
</feature>
<dbReference type="Gene3D" id="1.25.40.10">
    <property type="entry name" value="Tetratricopeptide repeat domain"/>
    <property type="match status" value="2"/>
</dbReference>
<evidence type="ECO:0000256" key="1">
    <source>
        <dbReference type="SAM" id="MobiDB-lite"/>
    </source>
</evidence>
<dbReference type="PANTHER" id="PTHR46082:SF6">
    <property type="entry name" value="AAA+ ATPASE DOMAIN-CONTAINING PROTEIN-RELATED"/>
    <property type="match status" value="1"/>
</dbReference>
<name>A0AAD4CA58_ASPNN</name>
<accession>A0AAD4CA58</accession>
<dbReference type="Proteomes" id="UP001194746">
    <property type="component" value="Unassembled WGS sequence"/>
</dbReference>
<dbReference type="InterPro" id="IPR053137">
    <property type="entry name" value="NLR-like"/>
</dbReference>
<dbReference type="Pfam" id="PF13424">
    <property type="entry name" value="TPR_12"/>
    <property type="match status" value="2"/>
</dbReference>
<dbReference type="InterPro" id="IPR046347">
    <property type="entry name" value="bZIP_sf"/>
</dbReference>
<feature type="compositionally biased region" description="Basic and acidic residues" evidence="1">
    <location>
        <begin position="607"/>
        <end position="618"/>
    </location>
</feature>
<dbReference type="SUPFAM" id="SSF57959">
    <property type="entry name" value="Leucine zipper domain"/>
    <property type="match status" value="1"/>
</dbReference>
<dbReference type="PANTHER" id="PTHR46082">
    <property type="entry name" value="ATP/GTP-BINDING PROTEIN-RELATED"/>
    <property type="match status" value="1"/>
</dbReference>
<evidence type="ECO:0000313" key="3">
    <source>
        <dbReference type="Proteomes" id="UP001194746"/>
    </source>
</evidence>
<feature type="region of interest" description="Disordered" evidence="1">
    <location>
        <begin position="135"/>
        <end position="155"/>
    </location>
</feature>
<keyword evidence="3" id="KW-1185">Reference proteome</keyword>
<dbReference type="SUPFAM" id="SSF48452">
    <property type="entry name" value="TPR-like"/>
    <property type="match status" value="2"/>
</dbReference>
<protein>
    <submittedName>
        <fullName evidence="2">Uncharacterized protein</fullName>
    </submittedName>
</protein>
<proteinExistence type="predicted"/>
<feature type="compositionally biased region" description="Basic and acidic residues" evidence="1">
    <location>
        <begin position="556"/>
        <end position="574"/>
    </location>
</feature>